<proteinExistence type="inferred from homology"/>
<keyword evidence="3" id="KW-0560">Oxidoreductase</keyword>
<dbReference type="InterPro" id="IPR023210">
    <property type="entry name" value="NADP_OxRdtase_dom"/>
</dbReference>
<keyword evidence="9" id="KW-1185">Reference proteome</keyword>
<reference evidence="8" key="1">
    <citation type="submission" date="2022-01" db="EMBL/GenBank/DDBJ databases">
        <authorList>
            <person name="King R."/>
        </authorList>
    </citation>
    <scope>NUCLEOTIDE SEQUENCE</scope>
</reference>
<evidence type="ECO:0000313" key="9">
    <source>
        <dbReference type="Proteomes" id="UP001153620"/>
    </source>
</evidence>
<accession>A0A9N9S4W0</accession>
<dbReference type="AlphaFoldDB" id="A0A9N9S4W0"/>
<feature type="active site" description="Proton donor" evidence="4">
    <location>
        <position position="51"/>
    </location>
</feature>
<dbReference type="PROSITE" id="PS00063">
    <property type="entry name" value="ALDOKETO_REDUCTASE_3"/>
    <property type="match status" value="1"/>
</dbReference>
<reference evidence="8" key="2">
    <citation type="submission" date="2022-10" db="EMBL/GenBank/DDBJ databases">
        <authorList>
            <consortium name="ENA_rothamsted_submissions"/>
            <consortium name="culmorum"/>
            <person name="King R."/>
        </authorList>
    </citation>
    <scope>NUCLEOTIDE SEQUENCE</scope>
</reference>
<dbReference type="PIRSF" id="PIRSF000097">
    <property type="entry name" value="AKR"/>
    <property type="match status" value="1"/>
</dbReference>
<dbReference type="GO" id="GO:0016491">
    <property type="term" value="F:oxidoreductase activity"/>
    <property type="evidence" value="ECO:0007669"/>
    <property type="project" value="UniProtKB-KW"/>
</dbReference>
<evidence type="ECO:0000256" key="2">
    <source>
        <dbReference type="ARBA" id="ARBA00022857"/>
    </source>
</evidence>
<sequence length="318" mass="36036">MSKVPAVKLNDGRDMPIFGLGTWNSPKGQVEQAVKDAIDCGYRMIDCAHCYGNEHEVGNALKEKITDGTVKRDDLFITTKLWNTFHHPNSVRPAFEVSLKNLQLDYVDLYLIHWPMSYKEDGDKLFPLDANGEFIDGGADFVDTWKAMEELVDSGLVRSIGVSNFNARMIDRVLKNSRITPVTNQVECHPYLNQQKLKAYCEARKILITAYSPLGSPARPWAEKGEPLLVEEPKIVEIAKNHSKNPAQILLRYQVQRGNIVIPKSVTKERIAANFEIFDFMLSDNEVKEIDGLDCGRRLCLESAAINHRDHPFANDEY</sequence>
<dbReference type="Gene3D" id="3.20.20.100">
    <property type="entry name" value="NADP-dependent oxidoreductase domain"/>
    <property type="match status" value="1"/>
</dbReference>
<evidence type="ECO:0000313" key="8">
    <source>
        <dbReference type="EMBL" id="CAG9810428.1"/>
    </source>
</evidence>
<evidence type="ECO:0000259" key="7">
    <source>
        <dbReference type="Pfam" id="PF00248"/>
    </source>
</evidence>
<dbReference type="Pfam" id="PF00248">
    <property type="entry name" value="Aldo_ket_red"/>
    <property type="match status" value="1"/>
</dbReference>
<evidence type="ECO:0000256" key="5">
    <source>
        <dbReference type="PIRSR" id="PIRSR000097-2"/>
    </source>
</evidence>
<keyword evidence="2" id="KW-0521">NADP</keyword>
<comment type="similarity">
    <text evidence="1">Belongs to the aldo/keto reductase family.</text>
</comment>
<dbReference type="InterPro" id="IPR018170">
    <property type="entry name" value="Aldo/ket_reductase_CS"/>
</dbReference>
<dbReference type="SUPFAM" id="SSF51430">
    <property type="entry name" value="NAD(P)-linked oxidoreductase"/>
    <property type="match status" value="1"/>
</dbReference>
<gene>
    <name evidence="8" type="ORF">CHIRRI_LOCUS13241</name>
</gene>
<feature type="binding site" evidence="5">
    <location>
        <position position="113"/>
    </location>
    <ligand>
        <name>substrate</name>
    </ligand>
</feature>
<dbReference type="PROSITE" id="PS00062">
    <property type="entry name" value="ALDOKETO_REDUCTASE_2"/>
    <property type="match status" value="1"/>
</dbReference>
<feature type="site" description="Lowers pKa of active site Tyr" evidence="6">
    <location>
        <position position="80"/>
    </location>
</feature>
<dbReference type="PANTHER" id="PTHR11732">
    <property type="entry name" value="ALDO/KETO REDUCTASE"/>
    <property type="match status" value="1"/>
</dbReference>
<evidence type="ECO:0000256" key="3">
    <source>
        <dbReference type="ARBA" id="ARBA00023002"/>
    </source>
</evidence>
<dbReference type="InterPro" id="IPR036812">
    <property type="entry name" value="NAD(P)_OxRdtase_dom_sf"/>
</dbReference>
<feature type="domain" description="NADP-dependent oxidoreductase" evidence="7">
    <location>
        <begin position="19"/>
        <end position="293"/>
    </location>
</feature>
<dbReference type="FunFam" id="3.20.20.100:FF:000006">
    <property type="entry name" value="Aldo-keto reductase family 1 member A1"/>
    <property type="match status" value="1"/>
</dbReference>
<dbReference type="InterPro" id="IPR020471">
    <property type="entry name" value="AKR"/>
</dbReference>
<name>A0A9N9S4W0_9DIPT</name>
<dbReference type="OrthoDB" id="416253at2759"/>
<dbReference type="Proteomes" id="UP001153620">
    <property type="component" value="Chromosome 4"/>
</dbReference>
<organism evidence="8 9">
    <name type="scientific">Chironomus riparius</name>
    <dbReference type="NCBI Taxonomy" id="315576"/>
    <lineage>
        <taxon>Eukaryota</taxon>
        <taxon>Metazoa</taxon>
        <taxon>Ecdysozoa</taxon>
        <taxon>Arthropoda</taxon>
        <taxon>Hexapoda</taxon>
        <taxon>Insecta</taxon>
        <taxon>Pterygota</taxon>
        <taxon>Neoptera</taxon>
        <taxon>Endopterygota</taxon>
        <taxon>Diptera</taxon>
        <taxon>Nematocera</taxon>
        <taxon>Chironomoidea</taxon>
        <taxon>Chironomidae</taxon>
        <taxon>Chironominae</taxon>
        <taxon>Chironomus</taxon>
    </lineage>
</organism>
<evidence type="ECO:0000256" key="6">
    <source>
        <dbReference type="PIRSR" id="PIRSR000097-3"/>
    </source>
</evidence>
<evidence type="ECO:0000256" key="1">
    <source>
        <dbReference type="ARBA" id="ARBA00007905"/>
    </source>
</evidence>
<dbReference type="EMBL" id="OU895880">
    <property type="protein sequence ID" value="CAG9810428.1"/>
    <property type="molecule type" value="Genomic_DNA"/>
</dbReference>
<protein>
    <recommendedName>
        <fullName evidence="7">NADP-dependent oxidoreductase domain-containing protein</fullName>
    </recommendedName>
</protein>
<dbReference type="PRINTS" id="PR00069">
    <property type="entry name" value="ALDKETRDTASE"/>
</dbReference>
<evidence type="ECO:0000256" key="4">
    <source>
        <dbReference type="PIRSR" id="PIRSR000097-1"/>
    </source>
</evidence>